<evidence type="ECO:0000313" key="7">
    <source>
        <dbReference type="Proteomes" id="UP000501812"/>
    </source>
</evidence>
<evidence type="ECO:0000256" key="3">
    <source>
        <dbReference type="ARBA" id="ARBA00023237"/>
    </source>
</evidence>
<dbReference type="InterPro" id="IPR013686">
    <property type="entry name" value="Polypept-transport_assoc_ShlB"/>
</dbReference>
<dbReference type="InterPro" id="IPR005565">
    <property type="entry name" value="Hemolysn_activator_HlyB_C"/>
</dbReference>
<evidence type="ECO:0000313" key="6">
    <source>
        <dbReference type="EMBL" id="QJE99325.1"/>
    </source>
</evidence>
<keyword evidence="1" id="KW-1134">Transmembrane beta strand</keyword>
<reference evidence="6 7" key="1">
    <citation type="submission" date="2020-04" db="EMBL/GenBank/DDBJ databases">
        <title>Luteolibacter sp. G-1-1-1 isolated from soil.</title>
        <authorList>
            <person name="Dahal R.H."/>
        </authorList>
    </citation>
    <scope>NUCLEOTIDE SEQUENCE [LARGE SCALE GENOMIC DNA]</scope>
    <source>
        <strain evidence="6 7">G-1-1-1</strain>
    </source>
</reference>
<evidence type="ECO:0000259" key="4">
    <source>
        <dbReference type="Pfam" id="PF03865"/>
    </source>
</evidence>
<dbReference type="InterPro" id="IPR051544">
    <property type="entry name" value="TPS_OM_transporter"/>
</dbReference>
<sequence length="516" mass="56432">MVALGILLGVAGQLPASTPQQSTLLIREYRVQGSTLLTPLEIEEAVYPYLGPGRTADDVEQARAALEKVFRDKGYQTVTVQIPVQDPRSGVIRLQVVEGKIGRLRVTGAKYFLPSRIKEEAPSLAEGSVPDFAKVKAEIIALNRLPDRTVKPQLRAGVEPGTYDVDLEVEDKSPLHGSLEVNNRYSPNTTQTRLNGAISYGNLFQKGHTLGLDFQVAPENPDDALVFSGYYLARVSDKVSLMLQATKQDSDISTLGGSAVAGRGEILGLRALFDLPGTDSFYQTFSLGMDWKSYDDRTIGGFTFETPIEYFPVSANYGASWVKKNSFTQANLSLNFHLRGMGGDQAEFDGKRYQADGSFIYLRGDLSHTRDLNDGSQLFGKLQGQVSSQPLVNSEQISGGGLGNARGYLEATALGDSGIFATAEYRTRSFIGKKDEKGKQADEWRIHAFVDAGTLNVMKPLPSQKSFFNFLSAGAGTRFRLREHYNGSLDIGVPFTTQADAESGEVRVTFRGWAEF</sequence>
<dbReference type="Pfam" id="PF03865">
    <property type="entry name" value="ShlB"/>
    <property type="match status" value="1"/>
</dbReference>
<dbReference type="KEGG" id="luo:HHL09_19640"/>
<name>A0A858RRC8_9BACT</name>
<accession>A0A858RRC8</accession>
<dbReference type="GO" id="GO:0098046">
    <property type="term" value="C:type V protein secretion system complex"/>
    <property type="evidence" value="ECO:0007669"/>
    <property type="project" value="TreeGrafter"/>
</dbReference>
<dbReference type="GO" id="GO:0008320">
    <property type="term" value="F:protein transmembrane transporter activity"/>
    <property type="evidence" value="ECO:0007669"/>
    <property type="project" value="TreeGrafter"/>
</dbReference>
<feature type="domain" description="Haemolysin activator HlyB C-terminal" evidence="4">
    <location>
        <begin position="319"/>
        <end position="477"/>
    </location>
</feature>
<proteinExistence type="predicted"/>
<dbReference type="Pfam" id="PF08479">
    <property type="entry name" value="POTRA_2"/>
    <property type="match status" value="1"/>
</dbReference>
<dbReference type="PANTHER" id="PTHR34597">
    <property type="entry name" value="SLR1661 PROTEIN"/>
    <property type="match status" value="1"/>
</dbReference>
<keyword evidence="3" id="KW-0998">Cell outer membrane</keyword>
<dbReference type="GO" id="GO:0046819">
    <property type="term" value="P:protein secretion by the type V secretion system"/>
    <property type="evidence" value="ECO:0007669"/>
    <property type="project" value="TreeGrafter"/>
</dbReference>
<organism evidence="6 7">
    <name type="scientific">Luteolibacter luteus</name>
    <dbReference type="NCBI Taxonomy" id="2728835"/>
    <lineage>
        <taxon>Bacteria</taxon>
        <taxon>Pseudomonadati</taxon>
        <taxon>Verrucomicrobiota</taxon>
        <taxon>Verrucomicrobiia</taxon>
        <taxon>Verrucomicrobiales</taxon>
        <taxon>Verrucomicrobiaceae</taxon>
        <taxon>Luteolibacter</taxon>
    </lineage>
</organism>
<evidence type="ECO:0000256" key="1">
    <source>
        <dbReference type="ARBA" id="ARBA00022452"/>
    </source>
</evidence>
<dbReference type="PANTHER" id="PTHR34597:SF6">
    <property type="entry name" value="BLR6126 PROTEIN"/>
    <property type="match status" value="1"/>
</dbReference>
<dbReference type="AlphaFoldDB" id="A0A858RRC8"/>
<evidence type="ECO:0000256" key="2">
    <source>
        <dbReference type="ARBA" id="ARBA00022692"/>
    </source>
</evidence>
<dbReference type="EMBL" id="CP051774">
    <property type="protein sequence ID" value="QJE99325.1"/>
    <property type="molecule type" value="Genomic_DNA"/>
</dbReference>
<dbReference type="Gene3D" id="2.40.160.50">
    <property type="entry name" value="membrane protein fhac: a member of the omp85/tpsb transporter family"/>
    <property type="match status" value="1"/>
</dbReference>
<dbReference type="Proteomes" id="UP000501812">
    <property type="component" value="Chromosome"/>
</dbReference>
<keyword evidence="2" id="KW-0812">Transmembrane</keyword>
<dbReference type="Gene3D" id="3.10.20.310">
    <property type="entry name" value="membrane protein fhac"/>
    <property type="match status" value="1"/>
</dbReference>
<feature type="domain" description="Polypeptide-transport-associated ShlB-type" evidence="5">
    <location>
        <begin position="25"/>
        <end position="99"/>
    </location>
</feature>
<protein>
    <submittedName>
        <fullName evidence="6">ShlB/FhaC/HecB family hemolysin secretion/activation protein</fullName>
    </submittedName>
</protein>
<evidence type="ECO:0000259" key="5">
    <source>
        <dbReference type="Pfam" id="PF08479"/>
    </source>
</evidence>
<keyword evidence="7" id="KW-1185">Reference proteome</keyword>
<keyword evidence="1" id="KW-0472">Membrane</keyword>
<gene>
    <name evidence="6" type="ORF">HHL09_19640</name>
</gene>